<protein>
    <submittedName>
        <fullName evidence="1">Uncharacterized protein</fullName>
    </submittedName>
</protein>
<dbReference type="AlphaFoldDB" id="A0A6M3XDY6"/>
<proteinExistence type="predicted"/>
<evidence type="ECO:0000313" key="1">
    <source>
        <dbReference type="EMBL" id="QJH95938.1"/>
    </source>
</evidence>
<gene>
    <name evidence="1" type="ORF">TM448B00554_0009</name>
</gene>
<sequence>MKKIYIYLICFILLLMAGDADAYLATRNMVYGTIDAGNTLGSAEIEDDTFNVNIGATSYTFPTSGEFIVVVYDASCNHPAACSNRELIRIKSVAGSSNPYTLTIKARSAEEPACSSCTFTSGANVALIMTAGLLTEMQDSITAGLTDIPASSLNQITSFVDEKCIKYQATGDGFETTECGVPPAIGGTFTNLLEGAIIFGGSGGGTSAQDATNFYWNAGLYKLHVKNLEAEVIESTGTDPKLTVLNPGGPASLEDGDVWWDSDIDAVGGSDGSVRYYARPTKLKTCAGNCSPAATEFDAMIWVTATGKVSLPAVAANLYGASVCVYSTTAAAVRVDVDAADRIVLNGLALDDGDCILSASVAGNFICLIVDSVAGWTTLGRSGAWTDDGVN</sequence>
<accession>A0A6M3XDY6</accession>
<reference evidence="1" key="1">
    <citation type="submission" date="2020-03" db="EMBL/GenBank/DDBJ databases">
        <title>The deep terrestrial virosphere.</title>
        <authorList>
            <person name="Holmfeldt K."/>
            <person name="Nilsson E."/>
            <person name="Simone D."/>
            <person name="Lopez-Fernandez M."/>
            <person name="Wu X."/>
            <person name="de Brujin I."/>
            <person name="Lundin D."/>
            <person name="Andersson A."/>
            <person name="Bertilsson S."/>
            <person name="Dopson M."/>
        </authorList>
    </citation>
    <scope>NUCLEOTIDE SEQUENCE</scope>
    <source>
        <strain evidence="1">TM448B00554</strain>
    </source>
</reference>
<dbReference type="EMBL" id="MT144634">
    <property type="protein sequence ID" value="QJH95938.1"/>
    <property type="molecule type" value="Genomic_DNA"/>
</dbReference>
<name>A0A6M3XDY6_9ZZZZ</name>
<organism evidence="1">
    <name type="scientific">viral metagenome</name>
    <dbReference type="NCBI Taxonomy" id="1070528"/>
    <lineage>
        <taxon>unclassified sequences</taxon>
        <taxon>metagenomes</taxon>
        <taxon>organismal metagenomes</taxon>
    </lineage>
</organism>